<dbReference type="PRINTS" id="PR00812">
    <property type="entry name" value="BCTERIALGSPF"/>
</dbReference>
<dbReference type="Gene3D" id="1.20.81.30">
    <property type="entry name" value="Type II secretion system (T2SS), domain F"/>
    <property type="match status" value="2"/>
</dbReference>
<dbReference type="PANTHER" id="PTHR30012:SF0">
    <property type="entry name" value="TYPE II SECRETION SYSTEM PROTEIN F-RELATED"/>
    <property type="match status" value="1"/>
</dbReference>
<reference evidence="9 10" key="1">
    <citation type="submission" date="2021-08" db="EMBL/GenBank/DDBJ databases">
        <title>Rheinheimera aquimaris sp. nov., isolated from seawater of the East Sea in Korea.</title>
        <authorList>
            <person name="Kim K.H."/>
            <person name="Wenting R."/>
            <person name="Kim K.R."/>
            <person name="Jeon C.O."/>
        </authorList>
    </citation>
    <scope>NUCLEOTIDE SEQUENCE [LARGE SCALE GENOMIC DNA]</scope>
    <source>
        <strain evidence="9 10">MA-13</strain>
    </source>
</reference>
<evidence type="ECO:0000259" key="8">
    <source>
        <dbReference type="Pfam" id="PF00482"/>
    </source>
</evidence>
<name>A0ABS7X3Z8_9GAMM</name>
<evidence type="ECO:0000256" key="1">
    <source>
        <dbReference type="ARBA" id="ARBA00004651"/>
    </source>
</evidence>
<evidence type="ECO:0000256" key="3">
    <source>
        <dbReference type="ARBA" id="ARBA00022475"/>
    </source>
</evidence>
<dbReference type="InterPro" id="IPR003004">
    <property type="entry name" value="GspF/PilC"/>
</dbReference>
<dbReference type="Proteomes" id="UP000663814">
    <property type="component" value="Unassembled WGS sequence"/>
</dbReference>
<evidence type="ECO:0000256" key="2">
    <source>
        <dbReference type="ARBA" id="ARBA00005745"/>
    </source>
</evidence>
<evidence type="ECO:0000313" key="10">
    <source>
        <dbReference type="Proteomes" id="UP000663814"/>
    </source>
</evidence>
<feature type="transmembrane region" description="Helical" evidence="7">
    <location>
        <begin position="329"/>
        <end position="350"/>
    </location>
</feature>
<gene>
    <name evidence="9" type="ORF">I4W93_001610</name>
</gene>
<dbReference type="InterPro" id="IPR042094">
    <property type="entry name" value="T2SS_GspF_sf"/>
</dbReference>
<evidence type="ECO:0000256" key="4">
    <source>
        <dbReference type="ARBA" id="ARBA00022692"/>
    </source>
</evidence>
<evidence type="ECO:0000256" key="7">
    <source>
        <dbReference type="SAM" id="Phobius"/>
    </source>
</evidence>
<organism evidence="9 10">
    <name type="scientific">Rheinheimera maricola</name>
    <dbReference type="NCBI Taxonomy" id="2793282"/>
    <lineage>
        <taxon>Bacteria</taxon>
        <taxon>Pseudomonadati</taxon>
        <taxon>Pseudomonadota</taxon>
        <taxon>Gammaproteobacteria</taxon>
        <taxon>Chromatiales</taxon>
        <taxon>Chromatiaceae</taxon>
        <taxon>Rheinheimera</taxon>
    </lineage>
</organism>
<protein>
    <submittedName>
        <fullName evidence="9">Type II secretion system F family protein</fullName>
    </submittedName>
</protein>
<dbReference type="InterPro" id="IPR018076">
    <property type="entry name" value="T2SS_GspF_dom"/>
</dbReference>
<sequence length="357" mass="39553">MTVAPLKVTDGFFKSISAAELEQLTSELSILLRNGVQLDRALEMMAQANPNATIAALLADLTEQVRAGTPLHKAFSCYSRYFDNLYCEMVRIGEESGKLAETLQRLTQNLKFQNELRSKVTQALVYPGFIMAVCLVSLFAIFNFIVPSMEGLFSNRDDLPAYTAFLLSSSAFVRENQMLIIGSFVVFVFFVLSSSRKPWFRSMMLAVAAKTPVIRSGLLLSERIRFVSAMQLMLQSGLPLSQSLHFAQGVFVSPAMGLQVRRVKDDIAHGQMLSQSLASTELLEPVMMSLIKVGEESGNLETVFAEINNRARWRFEQWALKLTSMLEPLLIIIMGGLVGSVVVTMLLSIVSTSDVPI</sequence>
<feature type="domain" description="Type II secretion system protein GspF" evidence="8">
    <location>
        <begin position="226"/>
        <end position="347"/>
    </location>
</feature>
<dbReference type="EMBL" id="JAERPS020000001">
    <property type="protein sequence ID" value="MBZ9610283.1"/>
    <property type="molecule type" value="Genomic_DNA"/>
</dbReference>
<proteinExistence type="inferred from homology"/>
<feature type="domain" description="Type II secretion system protein GspF" evidence="8">
    <location>
        <begin position="25"/>
        <end position="147"/>
    </location>
</feature>
<keyword evidence="5 7" id="KW-1133">Transmembrane helix</keyword>
<dbReference type="RefSeq" id="WP_205310177.1">
    <property type="nucleotide sequence ID" value="NZ_JAERPS020000001.1"/>
</dbReference>
<comment type="similarity">
    <text evidence="2">Belongs to the GSP F family.</text>
</comment>
<evidence type="ECO:0000313" key="9">
    <source>
        <dbReference type="EMBL" id="MBZ9610283.1"/>
    </source>
</evidence>
<comment type="caution">
    <text evidence="9">The sequence shown here is derived from an EMBL/GenBank/DDBJ whole genome shotgun (WGS) entry which is preliminary data.</text>
</comment>
<keyword evidence="3" id="KW-1003">Cell membrane</keyword>
<accession>A0ABS7X3Z8</accession>
<keyword evidence="4 7" id="KW-0812">Transmembrane</keyword>
<feature type="transmembrane region" description="Helical" evidence="7">
    <location>
        <begin position="177"/>
        <end position="195"/>
    </location>
</feature>
<evidence type="ECO:0000256" key="5">
    <source>
        <dbReference type="ARBA" id="ARBA00022989"/>
    </source>
</evidence>
<feature type="transmembrane region" description="Helical" evidence="7">
    <location>
        <begin position="123"/>
        <end position="146"/>
    </location>
</feature>
<keyword evidence="10" id="KW-1185">Reference proteome</keyword>
<dbReference type="PANTHER" id="PTHR30012">
    <property type="entry name" value="GENERAL SECRETION PATHWAY PROTEIN"/>
    <property type="match status" value="1"/>
</dbReference>
<comment type="subcellular location">
    <subcellularLocation>
        <location evidence="1">Cell membrane</location>
        <topology evidence="1">Multi-pass membrane protein</topology>
    </subcellularLocation>
</comment>
<dbReference type="Pfam" id="PF00482">
    <property type="entry name" value="T2SSF"/>
    <property type="match status" value="2"/>
</dbReference>
<evidence type="ECO:0000256" key="6">
    <source>
        <dbReference type="ARBA" id="ARBA00023136"/>
    </source>
</evidence>
<keyword evidence="6 7" id="KW-0472">Membrane</keyword>